<evidence type="ECO:0000256" key="4">
    <source>
        <dbReference type="ARBA" id="ARBA00022989"/>
    </source>
</evidence>
<dbReference type="EMBL" id="NEDP02000210">
    <property type="protein sequence ID" value="OWF56381.1"/>
    <property type="molecule type" value="Genomic_DNA"/>
</dbReference>
<dbReference type="PANTHER" id="PTHR14948">
    <property type="entry name" value="NG5"/>
    <property type="match status" value="1"/>
</dbReference>
<dbReference type="InterPro" id="IPR007593">
    <property type="entry name" value="CD225/Dispanin_fam"/>
</dbReference>
<name>A0A210R651_MIZYE</name>
<reference evidence="7 8" key="1">
    <citation type="journal article" date="2017" name="Nat. Ecol. Evol.">
        <title>Scallop genome provides insights into evolution of bilaterian karyotype and development.</title>
        <authorList>
            <person name="Wang S."/>
            <person name="Zhang J."/>
            <person name="Jiao W."/>
            <person name="Li J."/>
            <person name="Xun X."/>
            <person name="Sun Y."/>
            <person name="Guo X."/>
            <person name="Huan P."/>
            <person name="Dong B."/>
            <person name="Zhang L."/>
            <person name="Hu X."/>
            <person name="Sun X."/>
            <person name="Wang J."/>
            <person name="Zhao C."/>
            <person name="Wang Y."/>
            <person name="Wang D."/>
            <person name="Huang X."/>
            <person name="Wang R."/>
            <person name="Lv J."/>
            <person name="Li Y."/>
            <person name="Zhang Z."/>
            <person name="Liu B."/>
            <person name="Lu W."/>
            <person name="Hui Y."/>
            <person name="Liang J."/>
            <person name="Zhou Z."/>
            <person name="Hou R."/>
            <person name="Li X."/>
            <person name="Liu Y."/>
            <person name="Li H."/>
            <person name="Ning X."/>
            <person name="Lin Y."/>
            <person name="Zhao L."/>
            <person name="Xing Q."/>
            <person name="Dou J."/>
            <person name="Li Y."/>
            <person name="Mao J."/>
            <person name="Guo H."/>
            <person name="Dou H."/>
            <person name="Li T."/>
            <person name="Mu C."/>
            <person name="Jiang W."/>
            <person name="Fu Q."/>
            <person name="Fu X."/>
            <person name="Miao Y."/>
            <person name="Liu J."/>
            <person name="Yu Q."/>
            <person name="Li R."/>
            <person name="Liao H."/>
            <person name="Li X."/>
            <person name="Kong Y."/>
            <person name="Jiang Z."/>
            <person name="Chourrout D."/>
            <person name="Li R."/>
            <person name="Bao Z."/>
        </authorList>
    </citation>
    <scope>NUCLEOTIDE SEQUENCE [LARGE SCALE GENOMIC DNA]</scope>
    <source>
        <strain evidence="7 8">PY_sf001</strain>
    </source>
</reference>
<evidence type="ECO:0000256" key="6">
    <source>
        <dbReference type="SAM" id="Phobius"/>
    </source>
</evidence>
<keyword evidence="8" id="KW-1185">Reference proteome</keyword>
<evidence type="ECO:0000256" key="5">
    <source>
        <dbReference type="ARBA" id="ARBA00023136"/>
    </source>
</evidence>
<evidence type="ECO:0000313" key="8">
    <source>
        <dbReference type="Proteomes" id="UP000242188"/>
    </source>
</evidence>
<evidence type="ECO:0000256" key="3">
    <source>
        <dbReference type="ARBA" id="ARBA00022692"/>
    </source>
</evidence>
<evidence type="ECO:0000256" key="1">
    <source>
        <dbReference type="ARBA" id="ARBA00004370"/>
    </source>
</evidence>
<proteinExistence type="inferred from homology"/>
<protein>
    <submittedName>
        <fullName evidence="7">Synapse differentiation-inducing gene protein 1</fullName>
    </submittedName>
</protein>
<dbReference type="AlphaFoldDB" id="A0A210R651"/>
<comment type="similarity">
    <text evidence="2">Belongs to the CD225/Dispanin family.</text>
</comment>
<sequence length="109" mass="11859">MANSDSDDERRPIRYTTPALAPNVAYLRQPPRNYRIGAILSAILCFFPIGILSIISSRKVTRALEIGDHGGAMAASDRTRLLIQITVIVGGLIWFGGLLGIIYVSTKDS</sequence>
<evidence type="ECO:0000256" key="2">
    <source>
        <dbReference type="ARBA" id="ARBA00006843"/>
    </source>
</evidence>
<dbReference type="PANTHER" id="PTHR14948:SF25">
    <property type="entry name" value="DUF4190 DOMAIN-CONTAINING PROTEIN"/>
    <property type="match status" value="1"/>
</dbReference>
<dbReference type="Pfam" id="PF04505">
    <property type="entry name" value="CD225"/>
    <property type="match status" value="1"/>
</dbReference>
<feature type="transmembrane region" description="Helical" evidence="6">
    <location>
        <begin position="36"/>
        <end position="55"/>
    </location>
</feature>
<dbReference type="OrthoDB" id="10038436at2759"/>
<keyword evidence="3 6" id="KW-0812">Transmembrane</keyword>
<organism evidence="7 8">
    <name type="scientific">Mizuhopecten yessoensis</name>
    <name type="common">Japanese scallop</name>
    <name type="synonym">Patinopecten yessoensis</name>
    <dbReference type="NCBI Taxonomy" id="6573"/>
    <lineage>
        <taxon>Eukaryota</taxon>
        <taxon>Metazoa</taxon>
        <taxon>Spiralia</taxon>
        <taxon>Lophotrochozoa</taxon>
        <taxon>Mollusca</taxon>
        <taxon>Bivalvia</taxon>
        <taxon>Autobranchia</taxon>
        <taxon>Pteriomorphia</taxon>
        <taxon>Pectinida</taxon>
        <taxon>Pectinoidea</taxon>
        <taxon>Pectinidae</taxon>
        <taxon>Mizuhopecten</taxon>
    </lineage>
</organism>
<comment type="caution">
    <text evidence="7">The sequence shown here is derived from an EMBL/GenBank/DDBJ whole genome shotgun (WGS) entry which is preliminary data.</text>
</comment>
<dbReference type="GO" id="GO:0016020">
    <property type="term" value="C:membrane"/>
    <property type="evidence" value="ECO:0007669"/>
    <property type="project" value="UniProtKB-SubCell"/>
</dbReference>
<evidence type="ECO:0000313" key="7">
    <source>
        <dbReference type="EMBL" id="OWF56381.1"/>
    </source>
</evidence>
<dbReference type="Proteomes" id="UP000242188">
    <property type="component" value="Unassembled WGS sequence"/>
</dbReference>
<keyword evidence="5 6" id="KW-0472">Membrane</keyword>
<feature type="transmembrane region" description="Helical" evidence="6">
    <location>
        <begin position="81"/>
        <end position="104"/>
    </location>
</feature>
<comment type="subcellular location">
    <subcellularLocation>
        <location evidence="1">Membrane</location>
    </subcellularLocation>
</comment>
<accession>A0A210R651</accession>
<gene>
    <name evidence="7" type="ORF">KP79_PYT14391</name>
</gene>
<keyword evidence="4 6" id="KW-1133">Transmembrane helix</keyword>
<dbReference type="InterPro" id="IPR051423">
    <property type="entry name" value="CD225/Dispanin"/>
</dbReference>